<dbReference type="EMBL" id="KT820662">
    <property type="protein sequence ID" value="ALH23109.1"/>
    <property type="molecule type" value="Genomic_DNA"/>
</dbReference>
<accession>A0A0N9R3B9</accession>
<keyword evidence="3" id="KW-1185">Reference proteome</keyword>
<sequence>MADMSKECTFTRKNDPKYVDLLDEDQSLAGQKFVCLSFISPEKVLKDKNLFLFEEFMKQYDMYKSLEKFTQFLNFVAYKYKVPFDKLQSDLEDFAKSEANNIFNISLDAEYKTFIDNNEEKLEEKFNKDNKFQTSTRGLKVRGCFPSEQEAEMRCKILREMDPNHDIMVGPVGMWVPWHPDAYKTGKVEYLEEELNELMNEKQKNEKSAKLEFDKRIKDAKRQAMEDNIQKAKDSGNVLTQTLNKDGELVNVKDVVSSDNSLLKQGEMSTKEEIRDTLFNTENVVTGQTDHGYSELADVKAAKQQEANE</sequence>
<proteinExistence type="predicted"/>
<evidence type="ECO:0000313" key="3">
    <source>
        <dbReference type="Proteomes" id="UP000203826"/>
    </source>
</evidence>
<dbReference type="OrthoDB" id="32424at10239"/>
<dbReference type="Proteomes" id="UP000203826">
    <property type="component" value="Segment"/>
</dbReference>
<dbReference type="KEGG" id="vg:26049070"/>
<evidence type="ECO:0000313" key="2">
    <source>
        <dbReference type="EMBL" id="ALH23109.1"/>
    </source>
</evidence>
<protein>
    <submittedName>
        <fullName evidence="2">Uncharacterized protein</fullName>
    </submittedName>
</protein>
<organism evidence="2 3">
    <name type="scientific">Chrysochromulina ericina virus CeV-01B</name>
    <dbReference type="NCBI Taxonomy" id="3070830"/>
    <lineage>
        <taxon>Viruses</taxon>
        <taxon>Varidnaviria</taxon>
        <taxon>Bamfordvirae</taxon>
        <taxon>Nucleocytoviricota</taxon>
        <taxon>Megaviricetes</taxon>
        <taxon>Imitervirales</taxon>
        <taxon>Mesomimiviridae</taxon>
        <taxon>Tethysvirus</taxon>
        <taxon>Tethysvirus raunefjordenense</taxon>
    </lineage>
</organism>
<dbReference type="Pfam" id="PF19150">
    <property type="entry name" value="DUF5832"/>
    <property type="match status" value="1"/>
</dbReference>
<reference evidence="2 3" key="1">
    <citation type="journal article" date="2015" name="Genome Announc.">
        <title>The 474-Kilobase-Pair Complete Genome Sequence of CeV-01B, a Virus Infecting Haptolina (Chrysochromulina) ericina (Prymnesiophyceae).</title>
        <authorList>
            <person name="Gallot-Lavallee L."/>
            <person name="Pagarete A."/>
            <person name="Legendre M."/>
            <person name="Santini S."/>
            <person name="Sandaa R.A."/>
            <person name="Himmelbauer H."/>
            <person name="Ogata H."/>
            <person name="Bratbak G."/>
            <person name="Claverie J.M."/>
        </authorList>
    </citation>
    <scope>NUCLEOTIDE SEQUENCE [LARGE SCALE GENOMIC DNA]</scope>
    <source>
        <strain evidence="2">CeV-01B</strain>
    </source>
</reference>
<name>A0A0N9R3B9_9VIRU</name>
<gene>
    <name evidence="2" type="ORF">ceV_203</name>
</gene>
<evidence type="ECO:0000256" key="1">
    <source>
        <dbReference type="SAM" id="MobiDB-lite"/>
    </source>
</evidence>
<feature type="region of interest" description="Disordered" evidence="1">
    <location>
        <begin position="288"/>
        <end position="309"/>
    </location>
</feature>
<dbReference type="InterPro" id="IPR043872">
    <property type="entry name" value="DUF5832"/>
</dbReference>